<dbReference type="Pfam" id="PF13472">
    <property type="entry name" value="Lipase_GDSL_2"/>
    <property type="match status" value="1"/>
</dbReference>
<dbReference type="Gene3D" id="3.40.50.1110">
    <property type="entry name" value="SGNH hydrolase"/>
    <property type="match status" value="1"/>
</dbReference>
<dbReference type="InterPro" id="IPR013830">
    <property type="entry name" value="SGNH_hydro"/>
</dbReference>
<dbReference type="RefSeq" id="WP_187595128.1">
    <property type="nucleotide sequence ID" value="NZ_CP060723.1"/>
</dbReference>
<name>A0A7G9QMX2_9SPHI</name>
<evidence type="ECO:0000313" key="2">
    <source>
        <dbReference type="EMBL" id="QNN44697.1"/>
    </source>
</evidence>
<dbReference type="Proteomes" id="UP000515806">
    <property type="component" value="Chromosome"/>
</dbReference>
<reference evidence="2 3" key="1">
    <citation type="submission" date="2020-08" db="EMBL/GenBank/DDBJ databases">
        <title>Genome sequence of Pedobacter roseus KACC 11594T.</title>
        <authorList>
            <person name="Hyun D.-W."/>
            <person name="Bae J.-W."/>
        </authorList>
    </citation>
    <scope>NUCLEOTIDE SEQUENCE [LARGE SCALE GENOMIC DNA]</scope>
    <source>
        <strain evidence="2 3">KACC 11594</strain>
    </source>
</reference>
<dbReference type="GO" id="GO:0016788">
    <property type="term" value="F:hydrolase activity, acting on ester bonds"/>
    <property type="evidence" value="ECO:0007669"/>
    <property type="project" value="UniProtKB-ARBA"/>
</dbReference>
<accession>A0A7G9QMX2</accession>
<dbReference type="AlphaFoldDB" id="A0A7G9QMX2"/>
<keyword evidence="3" id="KW-1185">Reference proteome</keyword>
<organism evidence="2 3">
    <name type="scientific">Pedobacter roseus</name>
    <dbReference type="NCBI Taxonomy" id="336820"/>
    <lineage>
        <taxon>Bacteria</taxon>
        <taxon>Pseudomonadati</taxon>
        <taxon>Bacteroidota</taxon>
        <taxon>Sphingobacteriia</taxon>
        <taxon>Sphingobacteriales</taxon>
        <taxon>Sphingobacteriaceae</taxon>
        <taxon>Pedobacter</taxon>
    </lineage>
</organism>
<protein>
    <submittedName>
        <fullName evidence="2">Lipolytic protein G-D-S-L family</fullName>
    </submittedName>
</protein>
<feature type="domain" description="SGNH hydrolase-type esterase" evidence="1">
    <location>
        <begin position="31"/>
        <end position="238"/>
    </location>
</feature>
<gene>
    <name evidence="2" type="ORF">H9L23_11735</name>
</gene>
<sequence length="257" mass="28712">MKKSLLSIGIFLVNITLLFAQHKERKLNIVFIGNSITQGVQLTNVTDAPPAHAVDYLSKQKGVGDVKFSNQGHSGYTTLDFLPGEERTFAKVEEAANAFTDKEALLIFSIKLGTNDSAIQGPHGAPVSPEHYIGNVKTIVDKLLIDFPNAIIVLQHPIWYSPNTYNRSKYMEEGLLRLQSYIPEIDSLVLSYRVTNPKHVFVGDKKAFTYFKKHHLTELIPEKGQAGTFYLHPNKLGAASLGTFWGKAIERVVKRNF</sequence>
<evidence type="ECO:0000259" key="1">
    <source>
        <dbReference type="Pfam" id="PF13472"/>
    </source>
</evidence>
<proteinExistence type="predicted"/>
<evidence type="ECO:0000313" key="3">
    <source>
        <dbReference type="Proteomes" id="UP000515806"/>
    </source>
</evidence>
<dbReference type="InterPro" id="IPR036514">
    <property type="entry name" value="SGNH_hydro_sf"/>
</dbReference>
<dbReference type="EMBL" id="CP060723">
    <property type="protein sequence ID" value="QNN44697.1"/>
    <property type="molecule type" value="Genomic_DNA"/>
</dbReference>
<dbReference type="SUPFAM" id="SSF52266">
    <property type="entry name" value="SGNH hydrolase"/>
    <property type="match status" value="1"/>
</dbReference>
<dbReference type="KEGG" id="proe:H9L23_11735"/>